<gene>
    <name evidence="1" type="ORF">SPELUC_LOCUS12298</name>
</gene>
<comment type="caution">
    <text evidence="1">The sequence shown here is derived from an EMBL/GenBank/DDBJ whole genome shotgun (WGS) entry which is preliminary data.</text>
</comment>
<accession>A0ACA9PV19</accession>
<protein>
    <submittedName>
        <fullName evidence="1">2220_t:CDS:1</fullName>
    </submittedName>
</protein>
<feature type="non-terminal residue" evidence="1">
    <location>
        <position position="44"/>
    </location>
</feature>
<proteinExistence type="predicted"/>
<keyword evidence="2" id="KW-1185">Reference proteome</keyword>
<sequence>KQSFLPILVLEDMIKLKLEGDSCNIGQKQNYVIVTVCLLNEGKK</sequence>
<dbReference type="Proteomes" id="UP000789366">
    <property type="component" value="Unassembled WGS sequence"/>
</dbReference>
<evidence type="ECO:0000313" key="2">
    <source>
        <dbReference type="Proteomes" id="UP000789366"/>
    </source>
</evidence>
<organism evidence="1 2">
    <name type="scientific">Cetraspora pellucida</name>
    <dbReference type="NCBI Taxonomy" id="1433469"/>
    <lineage>
        <taxon>Eukaryota</taxon>
        <taxon>Fungi</taxon>
        <taxon>Fungi incertae sedis</taxon>
        <taxon>Mucoromycota</taxon>
        <taxon>Glomeromycotina</taxon>
        <taxon>Glomeromycetes</taxon>
        <taxon>Diversisporales</taxon>
        <taxon>Gigasporaceae</taxon>
        <taxon>Cetraspora</taxon>
    </lineage>
</organism>
<dbReference type="EMBL" id="CAJVPW010028654">
    <property type="protein sequence ID" value="CAG8718903.1"/>
    <property type="molecule type" value="Genomic_DNA"/>
</dbReference>
<name>A0ACA9PV19_9GLOM</name>
<feature type="non-terminal residue" evidence="1">
    <location>
        <position position="1"/>
    </location>
</feature>
<evidence type="ECO:0000313" key="1">
    <source>
        <dbReference type="EMBL" id="CAG8718903.1"/>
    </source>
</evidence>
<reference evidence="1" key="1">
    <citation type="submission" date="2021-06" db="EMBL/GenBank/DDBJ databases">
        <authorList>
            <person name="Kallberg Y."/>
            <person name="Tangrot J."/>
            <person name="Rosling A."/>
        </authorList>
    </citation>
    <scope>NUCLEOTIDE SEQUENCE</scope>
    <source>
        <strain evidence="1">28 12/20/2015</strain>
    </source>
</reference>